<evidence type="ECO:0000313" key="2">
    <source>
        <dbReference type="Proteomes" id="UP001150238"/>
    </source>
</evidence>
<proteinExistence type="predicted"/>
<organism evidence="1 2">
    <name type="scientific">Lentinula lateritia</name>
    <dbReference type="NCBI Taxonomy" id="40482"/>
    <lineage>
        <taxon>Eukaryota</taxon>
        <taxon>Fungi</taxon>
        <taxon>Dikarya</taxon>
        <taxon>Basidiomycota</taxon>
        <taxon>Agaricomycotina</taxon>
        <taxon>Agaricomycetes</taxon>
        <taxon>Agaricomycetidae</taxon>
        <taxon>Agaricales</taxon>
        <taxon>Marasmiineae</taxon>
        <taxon>Omphalotaceae</taxon>
        <taxon>Lentinula</taxon>
    </lineage>
</organism>
<sequence>MSIFPHIHSILYNTILKQAASASSSSSVASIQGLPLDDISVYVGNQAPVAAAVYGARPVAFVARVNILHAQLHLWLAISV</sequence>
<reference evidence="1" key="2">
    <citation type="journal article" date="2023" name="Proc. Natl. Acad. Sci. U.S.A.">
        <title>A global phylogenomic analysis of the shiitake genus Lentinula.</title>
        <authorList>
            <person name="Sierra-Patev S."/>
            <person name="Min B."/>
            <person name="Naranjo-Ortiz M."/>
            <person name="Looney B."/>
            <person name="Konkel Z."/>
            <person name="Slot J.C."/>
            <person name="Sakamoto Y."/>
            <person name="Steenwyk J.L."/>
            <person name="Rokas A."/>
            <person name="Carro J."/>
            <person name="Camarero S."/>
            <person name="Ferreira P."/>
            <person name="Molpeceres G."/>
            <person name="Ruiz-Duenas F.J."/>
            <person name="Serrano A."/>
            <person name="Henrissat B."/>
            <person name="Drula E."/>
            <person name="Hughes K.W."/>
            <person name="Mata J.L."/>
            <person name="Ishikawa N.K."/>
            <person name="Vargas-Isla R."/>
            <person name="Ushijima S."/>
            <person name="Smith C.A."/>
            <person name="Donoghue J."/>
            <person name="Ahrendt S."/>
            <person name="Andreopoulos W."/>
            <person name="He G."/>
            <person name="LaButti K."/>
            <person name="Lipzen A."/>
            <person name="Ng V."/>
            <person name="Riley R."/>
            <person name="Sandor L."/>
            <person name="Barry K."/>
            <person name="Martinez A.T."/>
            <person name="Xiao Y."/>
            <person name="Gibbons J.G."/>
            <person name="Terashima K."/>
            <person name="Grigoriev I.V."/>
            <person name="Hibbett D."/>
        </authorList>
    </citation>
    <scope>NUCLEOTIDE SEQUENCE</scope>
    <source>
        <strain evidence="1">Sp2 HRB7682 ss15</strain>
    </source>
</reference>
<dbReference type="Proteomes" id="UP001150238">
    <property type="component" value="Unassembled WGS sequence"/>
</dbReference>
<accession>A0A9W9B319</accession>
<dbReference type="EMBL" id="JANVFS010000002">
    <property type="protein sequence ID" value="KAJ4495076.1"/>
    <property type="molecule type" value="Genomic_DNA"/>
</dbReference>
<gene>
    <name evidence="1" type="ORF">C8J55DRAFT_554695</name>
</gene>
<reference evidence="1" key="1">
    <citation type="submission" date="2022-08" db="EMBL/GenBank/DDBJ databases">
        <authorList>
            <consortium name="DOE Joint Genome Institute"/>
            <person name="Min B."/>
            <person name="Riley R."/>
            <person name="Sierra-Patev S."/>
            <person name="Naranjo-Ortiz M."/>
            <person name="Looney B."/>
            <person name="Konkel Z."/>
            <person name="Slot J.C."/>
            <person name="Sakamoto Y."/>
            <person name="Steenwyk J.L."/>
            <person name="Rokas A."/>
            <person name="Carro J."/>
            <person name="Camarero S."/>
            <person name="Ferreira P."/>
            <person name="Molpeceres G."/>
            <person name="Ruiz-Duenas F.J."/>
            <person name="Serrano A."/>
            <person name="Henrissat B."/>
            <person name="Drula E."/>
            <person name="Hughes K.W."/>
            <person name="Mata J.L."/>
            <person name="Ishikawa N.K."/>
            <person name="Vargas-Isla R."/>
            <person name="Ushijima S."/>
            <person name="Smith C.A."/>
            <person name="Ahrendt S."/>
            <person name="Andreopoulos W."/>
            <person name="He G."/>
            <person name="Labutti K."/>
            <person name="Lipzen A."/>
            <person name="Ng V."/>
            <person name="Sandor L."/>
            <person name="Barry K."/>
            <person name="Martinez A.T."/>
            <person name="Xiao Y."/>
            <person name="Gibbons J.G."/>
            <person name="Terashima K."/>
            <person name="Hibbett D.S."/>
            <person name="Grigoriev I.V."/>
        </authorList>
    </citation>
    <scope>NUCLEOTIDE SEQUENCE</scope>
    <source>
        <strain evidence="1">Sp2 HRB7682 ss15</strain>
    </source>
</reference>
<dbReference type="AlphaFoldDB" id="A0A9W9B319"/>
<protein>
    <submittedName>
        <fullName evidence="1">Uncharacterized protein</fullName>
    </submittedName>
</protein>
<comment type="caution">
    <text evidence="1">The sequence shown here is derived from an EMBL/GenBank/DDBJ whole genome shotgun (WGS) entry which is preliminary data.</text>
</comment>
<name>A0A9W9B319_9AGAR</name>
<evidence type="ECO:0000313" key="1">
    <source>
        <dbReference type="EMBL" id="KAJ4495076.1"/>
    </source>
</evidence>